<keyword evidence="1" id="KW-0472">Membrane</keyword>
<evidence type="ECO:0000256" key="1">
    <source>
        <dbReference type="SAM" id="Phobius"/>
    </source>
</evidence>
<gene>
    <name evidence="2" type="ORF">BSP38_010</name>
</gene>
<accession>A0A345MJM0</accession>
<feature type="transmembrane region" description="Helical" evidence="1">
    <location>
        <begin position="29"/>
        <end position="49"/>
    </location>
</feature>
<proteinExistence type="predicted"/>
<dbReference type="EMBL" id="MH606185">
    <property type="protein sequence ID" value="AXH71052.1"/>
    <property type="molecule type" value="Genomic_DNA"/>
</dbReference>
<keyword evidence="1" id="KW-1133">Transmembrane helix</keyword>
<keyword evidence="3" id="KW-1185">Reference proteome</keyword>
<reference evidence="2 3" key="1">
    <citation type="submission" date="2018-07" db="EMBL/GenBank/DDBJ databases">
        <title>Complete nucleotide sequence of Bacillus phage BSP38.</title>
        <authorList>
            <person name="Ghosh K."/>
            <person name="Kim K.-P."/>
        </authorList>
    </citation>
    <scope>NUCLEOTIDE SEQUENCE [LARGE SCALE GENOMIC DNA]</scope>
</reference>
<organism evidence="2 3">
    <name type="scientific">Bacillus phage BSP38</name>
    <dbReference type="NCBI Taxonomy" id="2283013"/>
    <lineage>
        <taxon>Viruses</taxon>
        <taxon>Duplodnaviria</taxon>
        <taxon>Heunggongvirae</taxon>
        <taxon>Uroviricota</taxon>
        <taxon>Caudoviricetes</taxon>
        <taxon>Herelleviridae</taxon>
        <taxon>Bastillevirinae</taxon>
        <taxon>Jeonjuvirus</taxon>
        <taxon>Jeonjuvirus BSP38</taxon>
    </lineage>
</organism>
<name>A0A345MJM0_BPBSP</name>
<evidence type="ECO:0000313" key="2">
    <source>
        <dbReference type="EMBL" id="AXH71052.1"/>
    </source>
</evidence>
<dbReference type="Proteomes" id="UP000260425">
    <property type="component" value="Segment"/>
</dbReference>
<organismHost>
    <name type="scientific">Bacillus subtilis</name>
    <dbReference type="NCBI Taxonomy" id="1423"/>
</organismHost>
<sequence>MLKRYYAMLNRYFFCLEEGEEVEAVDAKLFYWVIGGTICILLFIIAITWGKLPL</sequence>
<evidence type="ECO:0000313" key="3">
    <source>
        <dbReference type="Proteomes" id="UP000260425"/>
    </source>
</evidence>
<protein>
    <submittedName>
        <fullName evidence="2">Uncharacterized protein</fullName>
    </submittedName>
</protein>
<keyword evidence="1" id="KW-0812">Transmembrane</keyword>